<name>A0ABD1E688_HYPHA</name>
<sequence>MRNYKRKTDYKPLTEQQLVEARRLIGTGISVRQAAKEIGLHEKTLRDRLKKGGGDKLGRFRKTFTVSQEKELVNHCVALDQRFLALL</sequence>
<proteinExistence type="predicted"/>
<evidence type="ECO:0008006" key="3">
    <source>
        <dbReference type="Google" id="ProtNLM"/>
    </source>
</evidence>
<keyword evidence="2" id="KW-1185">Reference proteome</keyword>
<comment type="caution">
    <text evidence="1">The sequence shown here is derived from an EMBL/GenBank/DDBJ whole genome shotgun (WGS) entry which is preliminary data.</text>
</comment>
<dbReference type="AlphaFoldDB" id="A0ABD1E688"/>
<reference evidence="1 2" key="1">
    <citation type="submission" date="2024-05" db="EMBL/GenBank/DDBJ databases">
        <title>Genetic variation in Jamaican populations of the coffee berry borer (Hypothenemus hampei).</title>
        <authorList>
            <person name="Errbii M."/>
            <person name="Myrie A."/>
        </authorList>
    </citation>
    <scope>NUCLEOTIDE SEQUENCE [LARGE SCALE GENOMIC DNA]</scope>
    <source>
        <strain evidence="1">JA-Hopewell-2020-01-JO</strain>
        <tissue evidence="1">Whole body</tissue>
    </source>
</reference>
<gene>
    <name evidence="1" type="ORF">ABEB36_014162</name>
</gene>
<dbReference type="Proteomes" id="UP001566132">
    <property type="component" value="Unassembled WGS sequence"/>
</dbReference>
<evidence type="ECO:0000313" key="1">
    <source>
        <dbReference type="EMBL" id="KAL1489229.1"/>
    </source>
</evidence>
<dbReference type="EMBL" id="JBDJPC010000012">
    <property type="protein sequence ID" value="KAL1489229.1"/>
    <property type="molecule type" value="Genomic_DNA"/>
</dbReference>
<accession>A0ABD1E688</accession>
<organism evidence="1 2">
    <name type="scientific">Hypothenemus hampei</name>
    <name type="common">Coffee berry borer</name>
    <dbReference type="NCBI Taxonomy" id="57062"/>
    <lineage>
        <taxon>Eukaryota</taxon>
        <taxon>Metazoa</taxon>
        <taxon>Ecdysozoa</taxon>
        <taxon>Arthropoda</taxon>
        <taxon>Hexapoda</taxon>
        <taxon>Insecta</taxon>
        <taxon>Pterygota</taxon>
        <taxon>Neoptera</taxon>
        <taxon>Endopterygota</taxon>
        <taxon>Coleoptera</taxon>
        <taxon>Polyphaga</taxon>
        <taxon>Cucujiformia</taxon>
        <taxon>Curculionidae</taxon>
        <taxon>Scolytinae</taxon>
        <taxon>Hypothenemus</taxon>
    </lineage>
</organism>
<dbReference type="Gene3D" id="1.10.10.60">
    <property type="entry name" value="Homeodomain-like"/>
    <property type="match status" value="1"/>
</dbReference>
<evidence type="ECO:0000313" key="2">
    <source>
        <dbReference type="Proteomes" id="UP001566132"/>
    </source>
</evidence>
<protein>
    <recommendedName>
        <fullName evidence="3">HTH psq-type domain-containing protein</fullName>
    </recommendedName>
</protein>